<feature type="domain" description="ABC transmembrane type-1" evidence="9">
    <location>
        <begin position="70"/>
        <end position="259"/>
    </location>
</feature>
<proteinExistence type="inferred from homology"/>
<feature type="transmembrane region" description="Helical" evidence="8">
    <location>
        <begin position="14"/>
        <end position="39"/>
    </location>
</feature>
<accession>E6UVQ6</accession>
<feature type="transmembrane region" description="Helical" evidence="8">
    <location>
        <begin position="190"/>
        <end position="216"/>
    </location>
</feature>
<evidence type="ECO:0000256" key="8">
    <source>
        <dbReference type="RuleBase" id="RU363032"/>
    </source>
</evidence>
<dbReference type="CDD" id="cd06261">
    <property type="entry name" value="TM_PBP2"/>
    <property type="match status" value="1"/>
</dbReference>
<comment type="similarity">
    <text evidence="8">Belongs to the binding-protein-dependent transport system permease family.</text>
</comment>
<dbReference type="eggNOG" id="COG1177">
    <property type="taxonomic scope" value="Bacteria"/>
</dbReference>
<reference evidence="11" key="1">
    <citation type="submission" date="2010-12" db="EMBL/GenBank/DDBJ databases">
        <title>Complete sequence of Variovorax paradoxus EPS.</title>
        <authorList>
            <consortium name="US DOE Joint Genome Institute"/>
            <person name="Lucas S."/>
            <person name="Copeland A."/>
            <person name="Lapidus A."/>
            <person name="Cheng J.-F."/>
            <person name="Goodwin L."/>
            <person name="Pitluck S."/>
            <person name="Teshima H."/>
            <person name="Detter J.C."/>
            <person name="Han C."/>
            <person name="Tapia R."/>
            <person name="Land M."/>
            <person name="Hauser L."/>
            <person name="Kyrpides N."/>
            <person name="Ivanova N."/>
            <person name="Ovchinnikova G."/>
            <person name="Orwin P."/>
            <person name="Han J.-I.G."/>
            <person name="Woyke T."/>
        </authorList>
    </citation>
    <scope>NUCLEOTIDE SEQUENCE [LARGE SCALE GENOMIC DNA]</scope>
    <source>
        <strain evidence="11">EPS</strain>
    </source>
</reference>
<protein>
    <submittedName>
        <fullName evidence="10">Binding-protein-dependent transport systems inner membrane component</fullName>
    </submittedName>
</protein>
<feature type="transmembrane region" description="Helical" evidence="8">
    <location>
        <begin position="236"/>
        <end position="258"/>
    </location>
</feature>
<dbReference type="STRING" id="595537.Varpa_1071"/>
<dbReference type="PANTHER" id="PTHR43357:SF4">
    <property type="entry name" value="INNER MEMBRANE ABC TRANSPORTER PERMEASE PROTEIN YDCV"/>
    <property type="match status" value="1"/>
</dbReference>
<keyword evidence="6 8" id="KW-1133">Transmembrane helix</keyword>
<keyword evidence="4" id="KW-0997">Cell inner membrane</keyword>
<organism evidence="10 11">
    <name type="scientific">Variovorax paradoxus (strain EPS)</name>
    <dbReference type="NCBI Taxonomy" id="595537"/>
    <lineage>
        <taxon>Bacteria</taxon>
        <taxon>Pseudomonadati</taxon>
        <taxon>Pseudomonadota</taxon>
        <taxon>Betaproteobacteria</taxon>
        <taxon>Burkholderiales</taxon>
        <taxon>Comamonadaceae</taxon>
        <taxon>Variovorax</taxon>
    </lineage>
</organism>
<dbReference type="EMBL" id="CP002417">
    <property type="protein sequence ID" value="ADU35289.1"/>
    <property type="molecule type" value="Genomic_DNA"/>
</dbReference>
<reference evidence="10 11" key="2">
    <citation type="journal article" date="2013" name="Genome Announc.">
        <title>Genome of the Root-Associated Plant Growth-Promoting Bacterium Variovorax paradoxus Strain EPS.</title>
        <authorList>
            <person name="Han J.I."/>
            <person name="Spain J.C."/>
            <person name="Leadbetter J.R."/>
            <person name="Ovchinnikova G."/>
            <person name="Goodwin L.A."/>
            <person name="Han C.S."/>
            <person name="Woyke T."/>
            <person name="Davenport K.W."/>
            <person name="Orwin P.M."/>
        </authorList>
    </citation>
    <scope>NUCLEOTIDE SEQUENCE [LARGE SCALE GENOMIC DNA]</scope>
    <source>
        <strain evidence="10 11">EPS</strain>
    </source>
</reference>
<evidence type="ECO:0000313" key="10">
    <source>
        <dbReference type="EMBL" id="ADU35289.1"/>
    </source>
</evidence>
<keyword evidence="7 8" id="KW-0472">Membrane</keyword>
<dbReference type="KEGG" id="vpe:Varpa_1071"/>
<feature type="transmembrane region" description="Helical" evidence="8">
    <location>
        <begin position="105"/>
        <end position="129"/>
    </location>
</feature>
<dbReference type="PROSITE" id="PS50928">
    <property type="entry name" value="ABC_TM1"/>
    <property type="match status" value="1"/>
</dbReference>
<evidence type="ECO:0000256" key="5">
    <source>
        <dbReference type="ARBA" id="ARBA00022692"/>
    </source>
</evidence>
<dbReference type="RefSeq" id="WP_013539534.1">
    <property type="nucleotide sequence ID" value="NC_014931.1"/>
</dbReference>
<dbReference type="InterPro" id="IPR035906">
    <property type="entry name" value="MetI-like_sf"/>
</dbReference>
<keyword evidence="3" id="KW-1003">Cell membrane</keyword>
<dbReference type="AlphaFoldDB" id="E6UVQ6"/>
<name>E6UVQ6_VARPE</name>
<dbReference type="Proteomes" id="UP000008917">
    <property type="component" value="Chromosome"/>
</dbReference>
<evidence type="ECO:0000256" key="4">
    <source>
        <dbReference type="ARBA" id="ARBA00022519"/>
    </source>
</evidence>
<evidence type="ECO:0000256" key="3">
    <source>
        <dbReference type="ARBA" id="ARBA00022475"/>
    </source>
</evidence>
<evidence type="ECO:0000313" key="11">
    <source>
        <dbReference type="Proteomes" id="UP000008917"/>
    </source>
</evidence>
<dbReference type="GO" id="GO:0055085">
    <property type="term" value="P:transmembrane transport"/>
    <property type="evidence" value="ECO:0007669"/>
    <property type="project" value="InterPro"/>
</dbReference>
<dbReference type="SUPFAM" id="SSF161098">
    <property type="entry name" value="MetI-like"/>
    <property type="match status" value="1"/>
</dbReference>
<comment type="subcellular location">
    <subcellularLocation>
        <location evidence="1">Cell inner membrane</location>
        <topology evidence="1">Multi-pass membrane protein</topology>
    </subcellularLocation>
    <subcellularLocation>
        <location evidence="8">Cell membrane</location>
        <topology evidence="8">Multi-pass membrane protein</topology>
    </subcellularLocation>
</comment>
<evidence type="ECO:0000256" key="2">
    <source>
        <dbReference type="ARBA" id="ARBA00022448"/>
    </source>
</evidence>
<dbReference type="InterPro" id="IPR000515">
    <property type="entry name" value="MetI-like"/>
</dbReference>
<evidence type="ECO:0000256" key="6">
    <source>
        <dbReference type="ARBA" id="ARBA00022989"/>
    </source>
</evidence>
<keyword evidence="2 8" id="KW-0813">Transport</keyword>
<dbReference type="HOGENOM" id="CLU_016047_3_1_4"/>
<evidence type="ECO:0000256" key="1">
    <source>
        <dbReference type="ARBA" id="ARBA00004429"/>
    </source>
</evidence>
<keyword evidence="5 8" id="KW-0812">Transmembrane</keyword>
<dbReference type="GO" id="GO:0005886">
    <property type="term" value="C:plasma membrane"/>
    <property type="evidence" value="ECO:0007669"/>
    <property type="project" value="UniProtKB-SubCell"/>
</dbReference>
<evidence type="ECO:0000256" key="7">
    <source>
        <dbReference type="ARBA" id="ARBA00023136"/>
    </source>
</evidence>
<dbReference type="Pfam" id="PF00528">
    <property type="entry name" value="BPD_transp_1"/>
    <property type="match status" value="1"/>
</dbReference>
<dbReference type="PANTHER" id="PTHR43357">
    <property type="entry name" value="INNER MEMBRANE ABC TRANSPORTER PERMEASE PROTEIN YDCV"/>
    <property type="match status" value="1"/>
</dbReference>
<dbReference type="Gene3D" id="1.10.3720.10">
    <property type="entry name" value="MetI-like"/>
    <property type="match status" value="1"/>
</dbReference>
<feature type="transmembrane region" description="Helical" evidence="8">
    <location>
        <begin position="149"/>
        <end position="169"/>
    </location>
</feature>
<feature type="transmembrane region" description="Helical" evidence="8">
    <location>
        <begin position="74"/>
        <end position="93"/>
    </location>
</feature>
<dbReference type="OrthoDB" id="9815533at2"/>
<gene>
    <name evidence="10" type="ordered locus">Varpa_1071</name>
</gene>
<sequence length="273" mass="29360">MNPNASPLQRSCRLLLWAYAIAVLVFLMAPILVIMPLSFSSGSFFYYPLPGFSLRWYEDFFTSGNWLPTLKNSLLVGVGATVLATVLGTLAAFGFWRTRFRGRAFVFALLLSPMVVPVIIVAVGMYFAFARVGLANSLIGLTLAHAALGVPFVLVSVSASLAGFDVNLLRAAANLGASPLRAFFRVALPMLAPGIFSGALFAFAISFDEVVVAMLLTGPDQRTLPRQMFAGINDNISLTITAAATLLIGLAVLLLLTLEWLRRRSARLRGVAA</sequence>
<evidence type="ECO:0000259" key="9">
    <source>
        <dbReference type="PROSITE" id="PS50928"/>
    </source>
</evidence>